<dbReference type="RefSeq" id="WP_184793925.1">
    <property type="nucleotide sequence ID" value="NZ_JACHMY010000001.1"/>
</dbReference>
<dbReference type="Proteomes" id="UP000549971">
    <property type="component" value="Unassembled WGS sequence"/>
</dbReference>
<dbReference type="InterPro" id="IPR000326">
    <property type="entry name" value="PAP2/HPO"/>
</dbReference>
<proteinExistence type="predicted"/>
<keyword evidence="1" id="KW-0812">Transmembrane</keyword>
<comment type="caution">
    <text evidence="3">The sequence shown here is derived from an EMBL/GenBank/DDBJ whole genome shotgun (WGS) entry which is preliminary data.</text>
</comment>
<keyword evidence="1" id="KW-1133">Transmembrane helix</keyword>
<evidence type="ECO:0000313" key="3">
    <source>
        <dbReference type="EMBL" id="MBB5834115.1"/>
    </source>
</evidence>
<feature type="transmembrane region" description="Helical" evidence="1">
    <location>
        <begin position="134"/>
        <end position="156"/>
    </location>
</feature>
<keyword evidence="1" id="KW-0472">Membrane</keyword>
<feature type="transmembrane region" description="Helical" evidence="1">
    <location>
        <begin position="104"/>
        <end position="122"/>
    </location>
</feature>
<reference evidence="3 4" key="1">
    <citation type="submission" date="2020-08" db="EMBL/GenBank/DDBJ databases">
        <title>Sequencing the genomes of 1000 actinobacteria strains.</title>
        <authorList>
            <person name="Klenk H.-P."/>
        </authorList>
    </citation>
    <scope>NUCLEOTIDE SEQUENCE [LARGE SCALE GENOMIC DNA]</scope>
    <source>
        <strain evidence="3 4">DSM 28967</strain>
    </source>
</reference>
<gene>
    <name evidence="3" type="ORF">HDA39_000849</name>
</gene>
<dbReference type="GO" id="GO:0050380">
    <property type="term" value="F:undecaprenyl-diphosphatase activity"/>
    <property type="evidence" value="ECO:0007669"/>
    <property type="project" value="UniProtKB-EC"/>
</dbReference>
<feature type="domain" description="Phosphatidic acid phosphatase type 2/haloperoxidase" evidence="2">
    <location>
        <begin position="105"/>
        <end position="212"/>
    </location>
</feature>
<feature type="transmembrane region" description="Helical" evidence="1">
    <location>
        <begin position="28"/>
        <end position="48"/>
    </location>
</feature>
<evidence type="ECO:0000256" key="1">
    <source>
        <dbReference type="SAM" id="Phobius"/>
    </source>
</evidence>
<organism evidence="3 4">
    <name type="scientific">Kribbella italica</name>
    <dbReference type="NCBI Taxonomy" id="1540520"/>
    <lineage>
        <taxon>Bacteria</taxon>
        <taxon>Bacillati</taxon>
        <taxon>Actinomycetota</taxon>
        <taxon>Actinomycetes</taxon>
        <taxon>Propionibacteriales</taxon>
        <taxon>Kribbellaceae</taxon>
        <taxon>Kribbella</taxon>
    </lineage>
</organism>
<dbReference type="EMBL" id="JACHMY010000001">
    <property type="protein sequence ID" value="MBB5834115.1"/>
    <property type="molecule type" value="Genomic_DNA"/>
</dbReference>
<protein>
    <submittedName>
        <fullName evidence="3">Undecaprenyl-diphosphatase</fullName>
        <ecNumber evidence="3">3.6.1.27</ecNumber>
    </submittedName>
</protein>
<evidence type="ECO:0000259" key="2">
    <source>
        <dbReference type="SMART" id="SM00014"/>
    </source>
</evidence>
<accession>A0A7W9J2V5</accession>
<sequence length="226" mass="23258">MTVDDRGSARLRVRAAGPSVIAALRRSVALLIVPGALLLIVPAVLFAGDTEPARLDQWIQPKVNAPAGLWPAVLAVDWTGGPVGRALMMLLVTASCLLAGRWRLAATTVIGIGGVSVLSVGLKHVVGRRIHDDFLSYPSGHTAAATAVGLLLGLLLSDVLKLGRAVGTLLVLALALVCGTVMALSQIDLTAHYPVDTIGGFGCALMVIPATALLIDRFTVPGGAAR</sequence>
<dbReference type="InterPro" id="IPR036938">
    <property type="entry name" value="PAP2/HPO_sf"/>
</dbReference>
<dbReference type="EC" id="3.6.1.27" evidence="3"/>
<dbReference type="SMART" id="SM00014">
    <property type="entry name" value="acidPPc"/>
    <property type="match status" value="1"/>
</dbReference>
<dbReference type="SUPFAM" id="SSF48317">
    <property type="entry name" value="Acid phosphatase/Vanadium-dependent haloperoxidase"/>
    <property type="match status" value="1"/>
</dbReference>
<dbReference type="Gene3D" id="1.20.144.10">
    <property type="entry name" value="Phosphatidic acid phosphatase type 2/haloperoxidase"/>
    <property type="match status" value="1"/>
</dbReference>
<evidence type="ECO:0000313" key="4">
    <source>
        <dbReference type="Proteomes" id="UP000549971"/>
    </source>
</evidence>
<dbReference type="AlphaFoldDB" id="A0A7W9J2V5"/>
<keyword evidence="4" id="KW-1185">Reference proteome</keyword>
<name>A0A7W9J2V5_9ACTN</name>
<dbReference type="Pfam" id="PF01569">
    <property type="entry name" value="PAP2"/>
    <property type="match status" value="1"/>
</dbReference>
<feature type="transmembrane region" description="Helical" evidence="1">
    <location>
        <begin position="199"/>
        <end position="220"/>
    </location>
</feature>
<feature type="transmembrane region" description="Helical" evidence="1">
    <location>
        <begin position="168"/>
        <end position="187"/>
    </location>
</feature>
<keyword evidence="3" id="KW-0378">Hydrolase</keyword>